<feature type="domain" description="LysM" evidence="2">
    <location>
        <begin position="102"/>
        <end position="151"/>
    </location>
</feature>
<dbReference type="KEGG" id="pfla:Pflav_088250"/>
<dbReference type="InterPro" id="IPR036779">
    <property type="entry name" value="LysM_dom_sf"/>
</dbReference>
<dbReference type="SUPFAM" id="SSF54106">
    <property type="entry name" value="LysM domain"/>
    <property type="match status" value="1"/>
</dbReference>
<evidence type="ECO:0000256" key="1">
    <source>
        <dbReference type="SAM" id="Phobius"/>
    </source>
</evidence>
<keyword evidence="1" id="KW-0472">Membrane</keyword>
<organism evidence="3 4">
    <name type="scientific">Phytohabitans flavus</name>
    <dbReference type="NCBI Taxonomy" id="1076124"/>
    <lineage>
        <taxon>Bacteria</taxon>
        <taxon>Bacillati</taxon>
        <taxon>Actinomycetota</taxon>
        <taxon>Actinomycetes</taxon>
        <taxon>Micromonosporales</taxon>
        <taxon>Micromonosporaceae</taxon>
    </lineage>
</organism>
<dbReference type="EMBL" id="AP022870">
    <property type="protein sequence ID" value="BCB82415.1"/>
    <property type="molecule type" value="Genomic_DNA"/>
</dbReference>
<dbReference type="CDD" id="cd00118">
    <property type="entry name" value="LysM"/>
    <property type="match status" value="1"/>
</dbReference>
<dbReference type="Proteomes" id="UP000502508">
    <property type="component" value="Chromosome"/>
</dbReference>
<proteinExistence type="predicted"/>
<protein>
    <recommendedName>
        <fullName evidence="2">LysM domain-containing protein</fullName>
    </recommendedName>
</protein>
<keyword evidence="1" id="KW-1133">Transmembrane helix</keyword>
<dbReference type="PROSITE" id="PS51782">
    <property type="entry name" value="LYSM"/>
    <property type="match status" value="1"/>
</dbReference>
<evidence type="ECO:0000259" key="2">
    <source>
        <dbReference type="PROSITE" id="PS51782"/>
    </source>
</evidence>
<keyword evidence="1" id="KW-0812">Transmembrane</keyword>
<sequence length="153" mass="16001">MGAGMHTMEAQVAMGPCRTRATSGGSAMGGVLALATAAGVVPTRHTPPVRAAARARGAAKPRLRLTRRGRVVVFAFFLLLAAAAVTVAASASRAADRSGPATTTVVERGDTLWSIADRHHLSGDRLAVIEEIRRLNSLDDYTVYAGQELRLPG</sequence>
<feature type="transmembrane region" description="Helical" evidence="1">
    <location>
        <begin position="71"/>
        <end position="91"/>
    </location>
</feature>
<accession>A0A6F8Y8J4</accession>
<keyword evidence="4" id="KW-1185">Reference proteome</keyword>
<reference evidence="3 4" key="1">
    <citation type="submission" date="2020-03" db="EMBL/GenBank/DDBJ databases">
        <title>Whole genome shotgun sequence of Phytohabitans flavus NBRC 107702.</title>
        <authorList>
            <person name="Komaki H."/>
            <person name="Tamura T."/>
        </authorList>
    </citation>
    <scope>NUCLEOTIDE SEQUENCE [LARGE SCALE GENOMIC DNA]</scope>
    <source>
        <strain evidence="3 4">NBRC 107702</strain>
    </source>
</reference>
<gene>
    <name evidence="3" type="ORF">Pflav_088250</name>
</gene>
<dbReference type="Gene3D" id="3.10.350.10">
    <property type="entry name" value="LysM domain"/>
    <property type="match status" value="1"/>
</dbReference>
<dbReference type="InterPro" id="IPR018392">
    <property type="entry name" value="LysM"/>
</dbReference>
<dbReference type="SMART" id="SM00257">
    <property type="entry name" value="LysM"/>
    <property type="match status" value="1"/>
</dbReference>
<dbReference type="Pfam" id="PF01476">
    <property type="entry name" value="LysM"/>
    <property type="match status" value="1"/>
</dbReference>
<evidence type="ECO:0000313" key="4">
    <source>
        <dbReference type="Proteomes" id="UP000502508"/>
    </source>
</evidence>
<dbReference type="AlphaFoldDB" id="A0A6F8Y8J4"/>
<reference evidence="3 4" key="2">
    <citation type="submission" date="2020-03" db="EMBL/GenBank/DDBJ databases">
        <authorList>
            <person name="Ichikawa N."/>
            <person name="Kimura A."/>
            <person name="Kitahashi Y."/>
            <person name="Uohara A."/>
        </authorList>
    </citation>
    <scope>NUCLEOTIDE SEQUENCE [LARGE SCALE GENOMIC DNA]</scope>
    <source>
        <strain evidence="3 4">NBRC 107702</strain>
    </source>
</reference>
<name>A0A6F8Y8J4_9ACTN</name>
<evidence type="ECO:0000313" key="3">
    <source>
        <dbReference type="EMBL" id="BCB82415.1"/>
    </source>
</evidence>